<evidence type="ECO:0008006" key="5">
    <source>
        <dbReference type="Google" id="ProtNLM"/>
    </source>
</evidence>
<protein>
    <recommendedName>
        <fullName evidence="5">Secreted protein</fullName>
    </recommendedName>
</protein>
<reference evidence="3" key="1">
    <citation type="submission" date="2023-01" db="EMBL/GenBank/DDBJ databases">
        <authorList>
            <person name="Van Ghelder C."/>
            <person name="Rancurel C."/>
        </authorList>
    </citation>
    <scope>NUCLEOTIDE SEQUENCE</scope>
    <source>
        <strain evidence="3">CNCM I-4278</strain>
    </source>
</reference>
<dbReference type="AlphaFoldDB" id="A0A9W4UI60"/>
<dbReference type="EMBL" id="CAOQHR010000006">
    <property type="protein sequence ID" value="CAI6336144.1"/>
    <property type="molecule type" value="Genomic_DNA"/>
</dbReference>
<feature type="transmembrane region" description="Helical" evidence="1">
    <location>
        <begin position="37"/>
        <end position="56"/>
    </location>
</feature>
<evidence type="ECO:0000256" key="1">
    <source>
        <dbReference type="SAM" id="Phobius"/>
    </source>
</evidence>
<keyword evidence="1" id="KW-0472">Membrane</keyword>
<feature type="chain" id="PRO_5040882421" description="Secreted protein" evidence="2">
    <location>
        <begin position="28"/>
        <end position="66"/>
    </location>
</feature>
<evidence type="ECO:0000313" key="3">
    <source>
        <dbReference type="EMBL" id="CAI6336144.1"/>
    </source>
</evidence>
<evidence type="ECO:0000313" key="4">
    <source>
        <dbReference type="Proteomes" id="UP001152607"/>
    </source>
</evidence>
<comment type="caution">
    <text evidence="3">The sequence shown here is derived from an EMBL/GenBank/DDBJ whole genome shotgun (WGS) entry which is preliminary data.</text>
</comment>
<gene>
    <name evidence="3" type="ORF">PDIGIT_LOCUS9236</name>
</gene>
<dbReference type="Proteomes" id="UP001152607">
    <property type="component" value="Unassembled WGS sequence"/>
</dbReference>
<evidence type="ECO:0000256" key="2">
    <source>
        <dbReference type="SAM" id="SignalP"/>
    </source>
</evidence>
<keyword evidence="2" id="KW-0732">Signal</keyword>
<sequence length="66" mass="6936">MAGPWNPALVATCLLLASISLPPSLSPSPIRLSRPISSTLLVSSITTILTRGLYVLPVMAKKRHGA</sequence>
<name>A0A9W4UI60_9PLEO</name>
<keyword evidence="4" id="KW-1185">Reference proteome</keyword>
<feature type="signal peptide" evidence="2">
    <location>
        <begin position="1"/>
        <end position="27"/>
    </location>
</feature>
<accession>A0A9W4UI60</accession>
<keyword evidence="1" id="KW-1133">Transmembrane helix</keyword>
<keyword evidence="1" id="KW-0812">Transmembrane</keyword>
<proteinExistence type="predicted"/>
<organism evidence="3 4">
    <name type="scientific">Periconia digitata</name>
    <dbReference type="NCBI Taxonomy" id="1303443"/>
    <lineage>
        <taxon>Eukaryota</taxon>
        <taxon>Fungi</taxon>
        <taxon>Dikarya</taxon>
        <taxon>Ascomycota</taxon>
        <taxon>Pezizomycotina</taxon>
        <taxon>Dothideomycetes</taxon>
        <taxon>Pleosporomycetidae</taxon>
        <taxon>Pleosporales</taxon>
        <taxon>Massarineae</taxon>
        <taxon>Periconiaceae</taxon>
        <taxon>Periconia</taxon>
    </lineage>
</organism>